<evidence type="ECO:0000313" key="3">
    <source>
        <dbReference type="EMBL" id="TXF91715.1"/>
    </source>
</evidence>
<dbReference type="Gene3D" id="1.10.260.40">
    <property type="entry name" value="lambda repressor-like DNA-binding domains"/>
    <property type="match status" value="1"/>
</dbReference>
<dbReference type="SUPFAM" id="SSF47413">
    <property type="entry name" value="lambda repressor-like DNA-binding domains"/>
    <property type="match status" value="1"/>
</dbReference>
<protein>
    <submittedName>
        <fullName evidence="3">Helix-turn-helix domain-containing protein</fullName>
    </submittedName>
</protein>
<reference evidence="3 4" key="1">
    <citation type="submission" date="2019-08" db="EMBL/GenBank/DDBJ databases">
        <title>Lewinella sp. strain SSH13 Genome sequencing and assembly.</title>
        <authorList>
            <person name="Kim I."/>
        </authorList>
    </citation>
    <scope>NUCLEOTIDE SEQUENCE [LARGE SCALE GENOMIC DNA]</scope>
    <source>
        <strain evidence="3 4">SSH13</strain>
    </source>
</reference>
<evidence type="ECO:0000313" key="4">
    <source>
        <dbReference type="Proteomes" id="UP000321907"/>
    </source>
</evidence>
<dbReference type="GO" id="GO:0003700">
    <property type="term" value="F:DNA-binding transcription factor activity"/>
    <property type="evidence" value="ECO:0007669"/>
    <property type="project" value="TreeGrafter"/>
</dbReference>
<dbReference type="CDD" id="cd00093">
    <property type="entry name" value="HTH_XRE"/>
    <property type="match status" value="1"/>
</dbReference>
<dbReference type="Proteomes" id="UP000321907">
    <property type="component" value="Unassembled WGS sequence"/>
</dbReference>
<dbReference type="InterPro" id="IPR001387">
    <property type="entry name" value="Cro/C1-type_HTH"/>
</dbReference>
<proteinExistence type="predicted"/>
<dbReference type="RefSeq" id="WP_147928756.1">
    <property type="nucleotide sequence ID" value="NZ_VOXD01000001.1"/>
</dbReference>
<dbReference type="PANTHER" id="PTHR46797:SF1">
    <property type="entry name" value="METHYLPHOSPHONATE SYNTHASE"/>
    <property type="match status" value="1"/>
</dbReference>
<dbReference type="OrthoDB" id="881869at2"/>
<name>A0A5C7FNC3_9BACT</name>
<dbReference type="AlphaFoldDB" id="A0A5C7FNC3"/>
<keyword evidence="4" id="KW-1185">Reference proteome</keyword>
<dbReference type="GO" id="GO:0005829">
    <property type="term" value="C:cytosol"/>
    <property type="evidence" value="ECO:0007669"/>
    <property type="project" value="TreeGrafter"/>
</dbReference>
<dbReference type="InterPro" id="IPR050807">
    <property type="entry name" value="TransReg_Diox_bact_type"/>
</dbReference>
<dbReference type="PROSITE" id="PS50943">
    <property type="entry name" value="HTH_CROC1"/>
    <property type="match status" value="1"/>
</dbReference>
<accession>A0A5C7FNC3</accession>
<comment type="caution">
    <text evidence="3">The sequence shown here is derived from an EMBL/GenBank/DDBJ whole genome shotgun (WGS) entry which is preliminary data.</text>
</comment>
<dbReference type="NCBIfam" id="NF041951">
    <property type="entry name" value="phage_RstR"/>
    <property type="match status" value="1"/>
</dbReference>
<feature type="domain" description="HTH cro/C1-type" evidence="2">
    <location>
        <begin position="3"/>
        <end position="53"/>
    </location>
</feature>
<dbReference type="PANTHER" id="PTHR46797">
    <property type="entry name" value="HTH-TYPE TRANSCRIPTIONAL REGULATOR"/>
    <property type="match status" value="1"/>
</dbReference>
<sequence length="105" mass="11806">MVRIQRKLSQSDLARRAEVHQKNISKYENDGVVPSAITLKAIADALNVSADYLLGSDREDVIQDKELLSFLREVDKMPEEMRKAIMVVLDACVRDAKTRKAYAAA</sequence>
<organism evidence="3 4">
    <name type="scientific">Neolewinella aurantiaca</name>
    <dbReference type="NCBI Taxonomy" id="2602767"/>
    <lineage>
        <taxon>Bacteria</taxon>
        <taxon>Pseudomonadati</taxon>
        <taxon>Bacteroidota</taxon>
        <taxon>Saprospiria</taxon>
        <taxon>Saprospirales</taxon>
        <taxon>Lewinellaceae</taxon>
        <taxon>Neolewinella</taxon>
    </lineage>
</organism>
<dbReference type="InterPro" id="IPR049639">
    <property type="entry name" value="RstR"/>
</dbReference>
<dbReference type="EMBL" id="VOXD01000001">
    <property type="protein sequence ID" value="TXF91715.1"/>
    <property type="molecule type" value="Genomic_DNA"/>
</dbReference>
<dbReference type="SMART" id="SM00530">
    <property type="entry name" value="HTH_XRE"/>
    <property type="match status" value="1"/>
</dbReference>
<dbReference type="GO" id="GO:0003677">
    <property type="term" value="F:DNA binding"/>
    <property type="evidence" value="ECO:0007669"/>
    <property type="project" value="UniProtKB-KW"/>
</dbReference>
<dbReference type="Pfam" id="PF01381">
    <property type="entry name" value="HTH_3"/>
    <property type="match status" value="1"/>
</dbReference>
<evidence type="ECO:0000259" key="2">
    <source>
        <dbReference type="PROSITE" id="PS50943"/>
    </source>
</evidence>
<evidence type="ECO:0000256" key="1">
    <source>
        <dbReference type="ARBA" id="ARBA00023125"/>
    </source>
</evidence>
<keyword evidence="1" id="KW-0238">DNA-binding</keyword>
<dbReference type="InterPro" id="IPR010982">
    <property type="entry name" value="Lambda_DNA-bd_dom_sf"/>
</dbReference>
<gene>
    <name evidence="3" type="ORF">FUA23_00585</name>
</gene>